<organism evidence="1 2">
    <name type="scientific">Comamonas kerstersii</name>
    <dbReference type="NCBI Taxonomy" id="225992"/>
    <lineage>
        <taxon>Bacteria</taxon>
        <taxon>Pseudomonadati</taxon>
        <taxon>Pseudomonadota</taxon>
        <taxon>Betaproteobacteria</taxon>
        <taxon>Burkholderiales</taxon>
        <taxon>Comamonadaceae</taxon>
        <taxon>Comamonas</taxon>
    </lineage>
</organism>
<accession>A0A0W7YSH1</accession>
<name>A0A0W7YSH1_9BURK</name>
<proteinExistence type="predicted"/>
<sequence length="94" mass="11274">MKNLIISEPILEKLDEKHGVCRREVEQCFENLDGPLLIDDREDHKSAPPTLWFLARTNRNRLLKVVYIQRGQRIFLRTCYEPNETEISIYEQMR</sequence>
<keyword evidence="1" id="KW-0378">Hydrolase</keyword>
<protein>
    <submittedName>
        <fullName evidence="1">ADP-ribosyl-(Dinitrogen reductase) hydrolase</fullName>
    </submittedName>
</protein>
<dbReference type="EMBL" id="LPXH01000041">
    <property type="protein sequence ID" value="KUF38038.1"/>
    <property type="molecule type" value="Genomic_DNA"/>
</dbReference>
<evidence type="ECO:0000313" key="1">
    <source>
        <dbReference type="EMBL" id="KUF38038.1"/>
    </source>
</evidence>
<gene>
    <name evidence="1" type="ORF">AS359_04345</name>
</gene>
<dbReference type="Proteomes" id="UP000053300">
    <property type="component" value="Unassembled WGS sequence"/>
</dbReference>
<dbReference type="AlphaFoldDB" id="A0A0W7YSH1"/>
<dbReference type="GO" id="GO:0016787">
    <property type="term" value="F:hydrolase activity"/>
    <property type="evidence" value="ECO:0007669"/>
    <property type="project" value="UniProtKB-KW"/>
</dbReference>
<evidence type="ECO:0000313" key="2">
    <source>
        <dbReference type="Proteomes" id="UP000053300"/>
    </source>
</evidence>
<comment type="caution">
    <text evidence="1">The sequence shown here is derived from an EMBL/GenBank/DDBJ whole genome shotgun (WGS) entry which is preliminary data.</text>
</comment>
<keyword evidence="2" id="KW-1185">Reference proteome</keyword>
<reference evidence="1 2" key="1">
    <citation type="submission" date="2015-12" db="EMBL/GenBank/DDBJ databases">
        <title>Complete genome sequence of a multi-drug resistant strain Acidovorax sp. 12322-1.</title>
        <authorList>
            <person name="Ming D."/>
            <person name="Wang M."/>
            <person name="Hu S."/>
            <person name="Zhou Y."/>
            <person name="Jiang T."/>
        </authorList>
    </citation>
    <scope>NUCLEOTIDE SEQUENCE [LARGE SCALE GENOMIC DNA]</scope>
    <source>
        <strain evidence="1 2">12322-1</strain>
    </source>
</reference>